<comment type="caution">
    <text evidence="4">The sequence shown here is derived from an EMBL/GenBank/DDBJ whole genome shotgun (WGS) entry which is preliminary data.</text>
</comment>
<sequence length="133" mass="13717">MIATRRSMLAWAGGAGAAGLAGLPTGSAASGLGTAIPLMTTYLVGAERYAAAGTLSQIAVGQSLHLRREADNDYDPRAVSVWTLDERKLGYVPRADNKSLANLLDAGVPLAAGVAEVRHSLRPHVGLTIQVAV</sequence>
<evidence type="ECO:0000313" key="4">
    <source>
        <dbReference type="EMBL" id="MCQ0970445.1"/>
    </source>
</evidence>
<dbReference type="SMART" id="SM00910">
    <property type="entry name" value="HIRAN"/>
    <property type="match status" value="1"/>
</dbReference>
<accession>A0ABT1MQ57</accession>
<keyword evidence="1" id="KW-0479">Metal-binding</keyword>
<proteinExistence type="predicted"/>
<protein>
    <submittedName>
        <fullName evidence="4">HIRAN domain-containing protein</fullName>
    </submittedName>
</protein>
<evidence type="ECO:0000256" key="2">
    <source>
        <dbReference type="ARBA" id="ARBA00022801"/>
    </source>
</evidence>
<dbReference type="Pfam" id="PF08797">
    <property type="entry name" value="HIRAN"/>
    <property type="match status" value="1"/>
</dbReference>
<keyword evidence="2" id="KW-0378">Hydrolase</keyword>
<reference evidence="4 5" key="1">
    <citation type="submission" date="2022-03" db="EMBL/GenBank/DDBJ databases">
        <authorList>
            <person name="He Y."/>
        </authorList>
    </citation>
    <scope>NUCLEOTIDE SEQUENCE [LARGE SCALE GENOMIC DNA]</scope>
    <source>
        <strain evidence="4 5">TK19116</strain>
    </source>
</reference>
<dbReference type="EMBL" id="JAKZEU010000002">
    <property type="protein sequence ID" value="MCQ0970445.1"/>
    <property type="molecule type" value="Genomic_DNA"/>
</dbReference>
<evidence type="ECO:0000256" key="1">
    <source>
        <dbReference type="ARBA" id="ARBA00022723"/>
    </source>
</evidence>
<dbReference type="InterPro" id="IPR014905">
    <property type="entry name" value="HIRAN"/>
</dbReference>
<dbReference type="InterPro" id="IPR006311">
    <property type="entry name" value="TAT_signal"/>
</dbReference>
<keyword evidence="5" id="KW-1185">Reference proteome</keyword>
<evidence type="ECO:0000259" key="3">
    <source>
        <dbReference type="SMART" id="SM00910"/>
    </source>
</evidence>
<evidence type="ECO:0000313" key="5">
    <source>
        <dbReference type="Proteomes" id="UP001203945"/>
    </source>
</evidence>
<dbReference type="Proteomes" id="UP001203945">
    <property type="component" value="Unassembled WGS sequence"/>
</dbReference>
<feature type="domain" description="HIRAN" evidence="3">
    <location>
        <begin position="37"/>
        <end position="133"/>
    </location>
</feature>
<dbReference type="Gene3D" id="3.30.70.2330">
    <property type="match status" value="1"/>
</dbReference>
<gene>
    <name evidence="4" type="ORF">MLD63_08420</name>
</gene>
<dbReference type="PROSITE" id="PS51318">
    <property type="entry name" value="TAT"/>
    <property type="match status" value="1"/>
</dbReference>
<name>A0ABT1MQ57_9RHOB</name>
<organism evidence="4 5">
    <name type="scientific">Paracoccus albicereus</name>
    <dbReference type="NCBI Taxonomy" id="2922394"/>
    <lineage>
        <taxon>Bacteria</taxon>
        <taxon>Pseudomonadati</taxon>
        <taxon>Pseudomonadota</taxon>
        <taxon>Alphaproteobacteria</taxon>
        <taxon>Rhodobacterales</taxon>
        <taxon>Paracoccaceae</taxon>
        <taxon>Paracoccus</taxon>
    </lineage>
</organism>